<gene>
    <name evidence="1" type="ORF">GVT53_05200</name>
</gene>
<dbReference type="KEGG" id="mut:GVT53_05200"/>
<proteinExistence type="predicted"/>
<dbReference type="InterPro" id="IPR029035">
    <property type="entry name" value="DHS-like_NAD/FAD-binding_dom"/>
</dbReference>
<name>A0A6G7J0W5_9FLAO</name>
<evidence type="ECO:0000313" key="1">
    <source>
        <dbReference type="EMBL" id="QII44092.1"/>
    </source>
</evidence>
<sequence length="363" mass="42621">MANESRKMVVLGAGASIGSKRYPINSSLDQLRDRMPSAENFFYDLFKLNKTENHNERFLNFLGLTYEALYDVIVRAWNINKGNNDFDPNGWRGVNIEEVMTFFDVGSNMFDQDSQEGKLYRQAQKSLLDFMFPLIPMICEGQHCEYLLRVFFGLEPKDTVISYNWDTIAEYTLAKAKANQIRNYAKLMRSDKIEPRMYRNTGLLLKLHGSFNWMVCKNPECPSFDTIKPPFQKNRYKLIGLNESYTCKDCGSNNLRPLIVPPVSNKMIHKDEFLKNQWLIAREKLLDTNELIFIGYSFPPTDYYSEWLFRQIYFIENRNDIKITVVNPQYGKRGSAVTKRYDTIFNDFEIESYKTLKDFAERN</sequence>
<organism evidence="1 2">
    <name type="scientific">Flagellimonas oceani</name>
    <dbReference type="NCBI Taxonomy" id="2698672"/>
    <lineage>
        <taxon>Bacteria</taxon>
        <taxon>Pseudomonadati</taxon>
        <taxon>Bacteroidota</taxon>
        <taxon>Flavobacteriia</taxon>
        <taxon>Flavobacteriales</taxon>
        <taxon>Flavobacteriaceae</taxon>
        <taxon>Flagellimonas</taxon>
    </lineage>
</organism>
<dbReference type="RefSeq" id="WP_166247753.1">
    <property type="nucleotide sequence ID" value="NZ_CP049616.1"/>
</dbReference>
<accession>A0A6G7J0W5</accession>
<dbReference type="EMBL" id="CP049616">
    <property type="protein sequence ID" value="QII44092.1"/>
    <property type="molecule type" value="Genomic_DNA"/>
</dbReference>
<evidence type="ECO:0008006" key="3">
    <source>
        <dbReference type="Google" id="ProtNLM"/>
    </source>
</evidence>
<evidence type="ECO:0000313" key="2">
    <source>
        <dbReference type="Proteomes" id="UP000502928"/>
    </source>
</evidence>
<reference evidence="1 2" key="1">
    <citation type="submission" date="2020-02" db="EMBL/GenBank/DDBJ databases">
        <title>Complete genome of Muricauda sp. 501str8.</title>
        <authorList>
            <person name="Dong B."/>
            <person name="Zhu S."/>
            <person name="Yang J."/>
            <person name="Chen J."/>
        </authorList>
    </citation>
    <scope>NUCLEOTIDE SEQUENCE [LARGE SCALE GENOMIC DNA]</scope>
    <source>
        <strain evidence="1 2">501str8</strain>
    </source>
</reference>
<dbReference type="SUPFAM" id="SSF52467">
    <property type="entry name" value="DHS-like NAD/FAD-binding domain"/>
    <property type="match status" value="1"/>
</dbReference>
<protein>
    <recommendedName>
        <fullName evidence="3">SIR2-like domain-containing protein</fullName>
    </recommendedName>
</protein>
<dbReference type="AlphaFoldDB" id="A0A6G7J0W5"/>
<keyword evidence="2" id="KW-1185">Reference proteome</keyword>
<dbReference type="Proteomes" id="UP000502928">
    <property type="component" value="Chromosome"/>
</dbReference>